<comment type="catalytic activity">
    <reaction evidence="6">
        <text>cytidine(34) in tRNA + S-adenosyl-L-methionine = 2'-O-methylcytidine(34) in tRNA + S-adenosyl-L-homocysteine + H(+)</text>
        <dbReference type="Rhea" id="RHEA:43084"/>
        <dbReference type="Rhea" id="RHEA-COMP:10331"/>
        <dbReference type="Rhea" id="RHEA-COMP:10332"/>
        <dbReference type="ChEBI" id="CHEBI:15378"/>
        <dbReference type="ChEBI" id="CHEBI:57856"/>
        <dbReference type="ChEBI" id="CHEBI:59789"/>
        <dbReference type="ChEBI" id="CHEBI:74495"/>
        <dbReference type="ChEBI" id="CHEBI:82748"/>
        <dbReference type="EC" id="2.1.1.207"/>
    </reaction>
</comment>
<dbReference type="InterPro" id="IPR029026">
    <property type="entry name" value="tRNA_m1G_MTases_N"/>
</dbReference>
<dbReference type="InterPro" id="IPR029028">
    <property type="entry name" value="Alpha/beta_knot_MTases"/>
</dbReference>
<evidence type="ECO:0000259" key="8">
    <source>
        <dbReference type="Pfam" id="PF00588"/>
    </source>
</evidence>
<dbReference type="InterPro" id="IPR001537">
    <property type="entry name" value="SpoU_MeTrfase"/>
</dbReference>
<dbReference type="GO" id="GO:0002132">
    <property type="term" value="P:wobble position uridine ribose methylation"/>
    <property type="evidence" value="ECO:0007669"/>
    <property type="project" value="TreeGrafter"/>
</dbReference>
<comment type="function">
    <text evidence="6">Methylates the ribose at the nucleotide 34 wobble position in the two leucyl isoacceptors tRNA(Leu)(CmAA) and tRNA(Leu)(cmnm5UmAA). Catalyzes the methyl transfer from S-adenosyl-L-methionine to the 2'-OH of the wobble nucleotide.</text>
</comment>
<dbReference type="RefSeq" id="WP_023043834.1">
    <property type="nucleotide sequence ID" value="NZ_AXDT01000032.1"/>
</dbReference>
<dbReference type="GO" id="GO:0002131">
    <property type="term" value="P:wobble position cytosine ribose methylation"/>
    <property type="evidence" value="ECO:0007669"/>
    <property type="project" value="TreeGrafter"/>
</dbReference>
<dbReference type="Gene3D" id="3.40.1280.10">
    <property type="match status" value="1"/>
</dbReference>
<keyword evidence="5 6" id="KW-0819">tRNA processing</keyword>
<dbReference type="HAMAP" id="MF_01885">
    <property type="entry name" value="tRNA_methyltr_TrmL"/>
    <property type="match status" value="1"/>
</dbReference>
<evidence type="ECO:0000256" key="6">
    <source>
        <dbReference type="HAMAP-Rule" id="MF_01885"/>
    </source>
</evidence>
<keyword evidence="3 6" id="KW-0808">Transferase</keyword>
<keyword evidence="2 6" id="KW-0489">Methyltransferase</keyword>
<keyword evidence="1 6" id="KW-0963">Cytoplasm</keyword>
<comment type="catalytic activity">
    <reaction evidence="6">
        <text>5-carboxymethylaminomethyluridine(34) in tRNA(Leu) + S-adenosyl-L-methionine = 5-carboxymethylaminomethyl-2'-O-methyluridine(34) in tRNA(Leu) + S-adenosyl-L-homocysteine + H(+)</text>
        <dbReference type="Rhea" id="RHEA:43088"/>
        <dbReference type="Rhea" id="RHEA-COMP:10333"/>
        <dbReference type="Rhea" id="RHEA-COMP:10334"/>
        <dbReference type="ChEBI" id="CHEBI:15378"/>
        <dbReference type="ChEBI" id="CHEBI:57856"/>
        <dbReference type="ChEBI" id="CHEBI:59789"/>
        <dbReference type="ChEBI" id="CHEBI:74508"/>
        <dbReference type="ChEBI" id="CHEBI:74511"/>
        <dbReference type="EC" id="2.1.1.207"/>
    </reaction>
</comment>
<dbReference type="InterPro" id="IPR016914">
    <property type="entry name" value="TrmL"/>
</dbReference>
<dbReference type="GO" id="GO:0005737">
    <property type="term" value="C:cytoplasm"/>
    <property type="evidence" value="ECO:0007669"/>
    <property type="project" value="UniProtKB-SubCell"/>
</dbReference>
<evidence type="ECO:0000313" key="9">
    <source>
        <dbReference type="EMBL" id="ERT14321.1"/>
    </source>
</evidence>
<dbReference type="GO" id="GO:0003723">
    <property type="term" value="F:RNA binding"/>
    <property type="evidence" value="ECO:0007669"/>
    <property type="project" value="InterPro"/>
</dbReference>
<dbReference type="EC" id="2.1.1.207" evidence="6"/>
<dbReference type="Proteomes" id="UP000017133">
    <property type="component" value="Unassembled WGS sequence"/>
</dbReference>
<feature type="binding site" evidence="6 7">
    <location>
        <position position="105"/>
    </location>
    <ligand>
        <name>S-adenosyl-L-methionine</name>
        <dbReference type="ChEBI" id="CHEBI:59789"/>
    </ligand>
</feature>
<dbReference type="GO" id="GO:0042802">
    <property type="term" value="F:identical protein binding"/>
    <property type="evidence" value="ECO:0007669"/>
    <property type="project" value="UniProtKB-ARBA"/>
</dbReference>
<evidence type="ECO:0000256" key="7">
    <source>
        <dbReference type="PIRSR" id="PIRSR029256-1"/>
    </source>
</evidence>
<comment type="similarity">
    <text evidence="6">Belongs to the class IV-like SAM-binding methyltransferase superfamily. RNA methyltransferase TrmH family. TrmL subfamily.</text>
</comment>
<dbReference type="FunFam" id="3.40.1280.10:FF:000002">
    <property type="entry name" value="Peptidylprolyl isomerase"/>
    <property type="match status" value="1"/>
</dbReference>
<organism evidence="9 10">
    <name type="scientific">Photorhabdus temperata J3</name>
    <dbReference type="NCBI Taxonomy" id="1389415"/>
    <lineage>
        <taxon>Bacteria</taxon>
        <taxon>Pseudomonadati</taxon>
        <taxon>Pseudomonadota</taxon>
        <taxon>Gammaproteobacteria</taxon>
        <taxon>Enterobacterales</taxon>
        <taxon>Morganellaceae</taxon>
        <taxon>Photorhabdus</taxon>
    </lineage>
</organism>
<keyword evidence="10" id="KW-1185">Reference proteome</keyword>
<feature type="binding site" evidence="6 7">
    <location>
        <position position="135"/>
    </location>
    <ligand>
        <name>S-adenosyl-L-methionine</name>
        <dbReference type="ChEBI" id="CHEBI:59789"/>
    </ligand>
</feature>
<proteinExistence type="inferred from homology"/>
<feature type="binding site" evidence="6 7">
    <location>
        <position position="83"/>
    </location>
    <ligand>
        <name>S-adenosyl-L-methionine</name>
        <dbReference type="ChEBI" id="CHEBI:59789"/>
    </ligand>
</feature>
<dbReference type="NCBIfam" id="NF007683">
    <property type="entry name" value="PRK10358.1"/>
    <property type="match status" value="1"/>
</dbReference>
<comment type="subunit">
    <text evidence="6">Homodimer.</text>
</comment>
<gene>
    <name evidence="6" type="primary">trmL</name>
    <name evidence="9" type="ORF">O185_04060</name>
</gene>
<dbReference type="NCBIfam" id="TIGR00185">
    <property type="entry name" value="tRNA_yibK_trmL"/>
    <property type="match status" value="1"/>
</dbReference>
<dbReference type="CDD" id="cd18094">
    <property type="entry name" value="SpoU-like_TrmL"/>
    <property type="match status" value="1"/>
</dbReference>
<protein>
    <recommendedName>
        <fullName evidence="6">tRNA (cytidine(34)-2'-O)-methyltransferase</fullName>
        <ecNumber evidence="6">2.1.1.207</ecNumber>
    </recommendedName>
    <alternativeName>
        <fullName evidence="6">tRNA (cytidine/uridine-2'-O-)-methyltransferase TrmL</fullName>
    </alternativeName>
</protein>
<evidence type="ECO:0000256" key="1">
    <source>
        <dbReference type="ARBA" id="ARBA00022490"/>
    </source>
</evidence>
<name>U7R5W4_PHOTE</name>
<dbReference type="EMBL" id="AXDT01000032">
    <property type="protein sequence ID" value="ERT14321.1"/>
    <property type="molecule type" value="Genomic_DNA"/>
</dbReference>
<comment type="caution">
    <text evidence="9">The sequence shown here is derived from an EMBL/GenBank/DDBJ whole genome shotgun (WGS) entry which is preliminary data.</text>
</comment>
<dbReference type="PANTHER" id="PTHR42971">
    <property type="entry name" value="TRNA (CYTIDINE(34)-2'-O)-METHYLTRANSFERASE"/>
    <property type="match status" value="1"/>
</dbReference>
<reference evidence="9 10" key="1">
    <citation type="submission" date="2013-10" db="EMBL/GenBank/DDBJ databases">
        <title>Whole Genome Shotgun Sequence of Photorhabdus temperata J3.</title>
        <authorList>
            <person name="Park G.-S."/>
            <person name="Hong S.-J."/>
            <person name="Shin J.-H."/>
        </authorList>
    </citation>
    <scope>NUCLEOTIDE SEQUENCE [LARGE SCALE GENOMIC DNA]</scope>
    <source>
        <strain evidence="9 10">J3</strain>
    </source>
</reference>
<evidence type="ECO:0000256" key="5">
    <source>
        <dbReference type="ARBA" id="ARBA00022694"/>
    </source>
</evidence>
<keyword evidence="4 6" id="KW-0949">S-adenosyl-L-methionine</keyword>
<evidence type="ECO:0000313" key="10">
    <source>
        <dbReference type="Proteomes" id="UP000017133"/>
    </source>
</evidence>
<feature type="binding site" evidence="6 7">
    <location>
        <position position="127"/>
    </location>
    <ligand>
        <name>S-adenosyl-L-methionine</name>
        <dbReference type="ChEBI" id="CHEBI:59789"/>
    </ligand>
</feature>
<dbReference type="PATRIC" id="fig|1389415.4.peg.797"/>
<sequence>MLNIVLFEPEIPPNTGNIIRLCANTGFQLHLIQPLGFTWDDKRLRRAGLDYHEFANIKQHHDYYYFLENEGLIRTSSARLFALTTKGTPAHSTVSYQSGDYLMFGPETRGLPPYVLDNMPPQQKIRIPMLADSRSMNLSNAVAVVVFEAWRQLNYLGTSNNQNINNLS</sequence>
<evidence type="ECO:0000256" key="2">
    <source>
        <dbReference type="ARBA" id="ARBA00022603"/>
    </source>
</evidence>
<comment type="subcellular location">
    <subcellularLocation>
        <location evidence="6">Cytoplasm</location>
    </subcellularLocation>
</comment>
<dbReference type="SUPFAM" id="SSF75217">
    <property type="entry name" value="alpha/beta knot"/>
    <property type="match status" value="1"/>
</dbReference>
<evidence type="ECO:0000256" key="3">
    <source>
        <dbReference type="ARBA" id="ARBA00022679"/>
    </source>
</evidence>
<dbReference type="GO" id="GO:0141102">
    <property type="term" value="F:tRNA (5-carboxymethylaminomethyluridine(34)-2'-O)-methyltransferase activity"/>
    <property type="evidence" value="ECO:0007669"/>
    <property type="project" value="RHEA"/>
</dbReference>
<dbReference type="Pfam" id="PF00588">
    <property type="entry name" value="SpoU_methylase"/>
    <property type="match status" value="1"/>
</dbReference>
<dbReference type="AlphaFoldDB" id="U7R5W4"/>
<feature type="domain" description="tRNA/rRNA methyltransferase SpoU type" evidence="8">
    <location>
        <begin position="2"/>
        <end position="146"/>
    </location>
</feature>
<evidence type="ECO:0000256" key="4">
    <source>
        <dbReference type="ARBA" id="ARBA00022691"/>
    </source>
</evidence>
<dbReference type="PIRSF" id="PIRSF029256">
    <property type="entry name" value="SpoU_TrmH_prd"/>
    <property type="match status" value="1"/>
</dbReference>
<dbReference type="PANTHER" id="PTHR42971:SF1">
    <property type="entry name" value="TRNA (CYTIDINE(34)-2'-O)-METHYLTRANSFERASE"/>
    <property type="match status" value="1"/>
</dbReference>
<dbReference type="GO" id="GO:0141098">
    <property type="term" value="F:tRNA (cytidine(34)-2'-O)-methyltransferase activity"/>
    <property type="evidence" value="ECO:0007669"/>
    <property type="project" value="RHEA"/>
</dbReference>
<accession>U7R5W4</accession>